<name>A0A091RLC4_MERNU</name>
<proteinExistence type="predicted"/>
<feature type="non-terminal residue" evidence="1">
    <location>
        <position position="95"/>
    </location>
</feature>
<reference evidence="1 2" key="1">
    <citation type="submission" date="2014-04" db="EMBL/GenBank/DDBJ databases">
        <title>Genome evolution of avian class.</title>
        <authorList>
            <person name="Zhang G."/>
            <person name="Li C."/>
        </authorList>
    </citation>
    <scope>NUCLEOTIDE SEQUENCE [LARGE SCALE GENOMIC DNA]</scope>
    <source>
        <strain evidence="1">BGI_N331</strain>
    </source>
</reference>
<sequence>RTLSSMISEVPPAPQVLRDSPSEFCGSRISIPSGLPALNQTFPSCDYCTYYRREGELCVGPALEDRFFTKIGLENKGGGQGGGPGVWSPCAGCLV</sequence>
<gene>
    <name evidence="1" type="ORF">N331_07289</name>
</gene>
<accession>A0A091RLC4</accession>
<evidence type="ECO:0000313" key="2">
    <source>
        <dbReference type="Proteomes" id="UP000052967"/>
    </source>
</evidence>
<protein>
    <submittedName>
        <fullName evidence="1">Uncharacterized protein</fullName>
    </submittedName>
</protein>
<evidence type="ECO:0000313" key="1">
    <source>
        <dbReference type="EMBL" id="KFQ29317.1"/>
    </source>
</evidence>
<dbReference type="AlphaFoldDB" id="A0A091RLC4"/>
<feature type="non-terminal residue" evidence="1">
    <location>
        <position position="1"/>
    </location>
</feature>
<dbReference type="EMBL" id="KK704418">
    <property type="protein sequence ID" value="KFQ29317.1"/>
    <property type="molecule type" value="Genomic_DNA"/>
</dbReference>
<dbReference type="Proteomes" id="UP000052967">
    <property type="component" value="Unassembled WGS sequence"/>
</dbReference>
<organism evidence="1 2">
    <name type="scientific">Merops nubicus</name>
    <name type="common">Northern carmine bee-eater</name>
    <dbReference type="NCBI Taxonomy" id="57421"/>
    <lineage>
        <taxon>Eukaryota</taxon>
        <taxon>Metazoa</taxon>
        <taxon>Chordata</taxon>
        <taxon>Craniata</taxon>
        <taxon>Vertebrata</taxon>
        <taxon>Euteleostomi</taxon>
        <taxon>Archelosauria</taxon>
        <taxon>Archosauria</taxon>
        <taxon>Dinosauria</taxon>
        <taxon>Saurischia</taxon>
        <taxon>Theropoda</taxon>
        <taxon>Coelurosauria</taxon>
        <taxon>Aves</taxon>
        <taxon>Neognathae</taxon>
        <taxon>Neoaves</taxon>
        <taxon>Telluraves</taxon>
        <taxon>Coraciimorphae</taxon>
        <taxon>Coraciiformes</taxon>
        <taxon>Meropidae</taxon>
        <taxon>Merops</taxon>
    </lineage>
</organism>
<keyword evidence="2" id="KW-1185">Reference proteome</keyword>